<dbReference type="InterPro" id="IPR002376">
    <property type="entry name" value="Formyl_transf_N"/>
</dbReference>
<dbReference type="Pfam" id="PF00551">
    <property type="entry name" value="Formyl_trans_N"/>
    <property type="match status" value="1"/>
</dbReference>
<dbReference type="Gene3D" id="3.40.50.12230">
    <property type="match status" value="1"/>
</dbReference>
<dbReference type="InterPro" id="IPR041711">
    <property type="entry name" value="Met-tRNA-FMT_N"/>
</dbReference>
<dbReference type="Proteomes" id="UP000053758">
    <property type="component" value="Unassembled WGS sequence"/>
</dbReference>
<accession>A0A081CJA7</accession>
<dbReference type="CDD" id="cd08646">
    <property type="entry name" value="FMT_core_Met-tRNA-FMT_N"/>
    <property type="match status" value="1"/>
</dbReference>
<proteinExistence type="predicted"/>
<dbReference type="SUPFAM" id="SSF53328">
    <property type="entry name" value="Formyltransferase"/>
    <property type="match status" value="1"/>
</dbReference>
<dbReference type="GeneID" id="26305710"/>
<evidence type="ECO:0000313" key="1">
    <source>
        <dbReference type="EMBL" id="GAK66753.1"/>
    </source>
</evidence>
<dbReference type="HOGENOM" id="CLU_033347_0_3_1"/>
<keyword evidence="1" id="KW-0808">Transferase</keyword>
<dbReference type="PANTHER" id="PTHR11138:SF5">
    <property type="entry name" value="METHIONYL-TRNA FORMYLTRANSFERASE, MITOCHONDRIAL"/>
    <property type="match status" value="1"/>
</dbReference>
<dbReference type="AlphaFoldDB" id="A0A081CJA7"/>
<name>A0A081CJA7_PSEA2</name>
<sequence length="406" mass="44286">MMLLRKTRPISSARAWLAHSRVRLAHPTASSAYSSASACTGRDVPPTAPYDVLFCGTDAFASASLAALISHRELCSSLHVLTPADVGQKWGARRMRVSPVKQLALEHSLPHQQVPSAEDGGMDAYTLPAELPLSSSSILLTCSFGHLIPDALLDAFPQPWQRINIHPSLLPQLRGAAPIQWALARRLTRSGVSIQTLEKGKFDTGRIIAQTHFDFPPLRDAGFLEVQDAMAERAARLLVQTLSDLPTHWKHSWQQDEAQKSLAPKLQSTHSVVRWSRMQAADIVARNNAFSYLYPLSTTLHPAAEGTSFRPVEVTLSDVAAIAQADLETIDPTAARAMHDSATLPGCALVSPALSALVVKTTPSNPPHHLLVRTLKTAGKKSKPAQEWYAAYHDRAHPTTRMLTFT</sequence>
<organism evidence="1 2">
    <name type="scientific">Pseudozyma antarctica</name>
    <name type="common">Yeast</name>
    <name type="synonym">Candida antarctica</name>
    <dbReference type="NCBI Taxonomy" id="84753"/>
    <lineage>
        <taxon>Eukaryota</taxon>
        <taxon>Fungi</taxon>
        <taxon>Dikarya</taxon>
        <taxon>Basidiomycota</taxon>
        <taxon>Ustilaginomycotina</taxon>
        <taxon>Ustilaginomycetes</taxon>
        <taxon>Ustilaginales</taxon>
        <taxon>Ustilaginaceae</taxon>
        <taxon>Moesziomyces</taxon>
    </lineage>
</organism>
<keyword evidence="2" id="KW-1185">Reference proteome</keyword>
<dbReference type="OrthoDB" id="10268103at2759"/>
<gene>
    <name evidence="1" type="ORF">PAN0_014c4976</name>
</gene>
<reference evidence="2" key="1">
    <citation type="journal article" date="2014" name="Genome Announc.">
        <title>Draft Genome Sequence of the Yeast Pseudozyma antarctica Type Strain JCM10317, a Producer of the Glycolipid Biosurfactants, Mannosylerythritol Lipids.</title>
        <authorList>
            <person name="Saika A."/>
            <person name="Koike H."/>
            <person name="Hori T."/>
            <person name="Fukuoka T."/>
            <person name="Sato S."/>
            <person name="Habe H."/>
            <person name="Kitamoto D."/>
            <person name="Morita T."/>
        </authorList>
    </citation>
    <scope>NUCLEOTIDE SEQUENCE [LARGE SCALE GENOMIC DNA]</scope>
    <source>
        <strain evidence="2">JCM 10317</strain>
    </source>
</reference>
<dbReference type="GO" id="GO:0004479">
    <property type="term" value="F:methionyl-tRNA formyltransferase activity"/>
    <property type="evidence" value="ECO:0007669"/>
    <property type="project" value="UniProtKB-EC"/>
</dbReference>
<dbReference type="PANTHER" id="PTHR11138">
    <property type="entry name" value="METHIONYL-TRNA FORMYLTRANSFERASE"/>
    <property type="match status" value="1"/>
</dbReference>
<dbReference type="RefSeq" id="XP_014655168.1">
    <property type="nucleotide sequence ID" value="XM_014799682.1"/>
</dbReference>
<evidence type="ECO:0000313" key="2">
    <source>
        <dbReference type="Proteomes" id="UP000053758"/>
    </source>
</evidence>
<protein>
    <submittedName>
        <fullName evidence="1">Formyltransferase</fullName>
    </submittedName>
</protein>
<dbReference type="InterPro" id="IPR036477">
    <property type="entry name" value="Formyl_transf_N_sf"/>
</dbReference>
<dbReference type="GO" id="GO:0005739">
    <property type="term" value="C:mitochondrion"/>
    <property type="evidence" value="ECO:0007669"/>
    <property type="project" value="TreeGrafter"/>
</dbReference>
<dbReference type="EMBL" id="DF830081">
    <property type="protein sequence ID" value="GAK66753.1"/>
    <property type="molecule type" value="Genomic_DNA"/>
</dbReference>